<keyword evidence="3" id="KW-1185">Reference proteome</keyword>
<sequence length="101" mass="10829">MGATADTPRAKALCAALREARLASGIGLRELARKIQISHTDLSLWENGRRVPRLESVVMVLTAIGTPATERNRIVELARITCASGTGSRSASRASRMSWPG</sequence>
<evidence type="ECO:0000313" key="3">
    <source>
        <dbReference type="Proteomes" id="UP000298860"/>
    </source>
</evidence>
<feature type="domain" description="HTH cro/C1-type" evidence="1">
    <location>
        <begin position="17"/>
        <end position="71"/>
    </location>
</feature>
<dbReference type="SMART" id="SM00530">
    <property type="entry name" value="HTH_XRE"/>
    <property type="match status" value="1"/>
</dbReference>
<reference evidence="3" key="1">
    <citation type="submission" date="2019-04" db="EMBL/GenBank/DDBJ databases">
        <title>Draft genome sequence of Pseudonocardiaceae bacterium SL3-2-4.</title>
        <authorList>
            <person name="Ningsih F."/>
            <person name="Yokota A."/>
            <person name="Sakai Y."/>
            <person name="Nanatani K."/>
            <person name="Yabe S."/>
            <person name="Oetari A."/>
            <person name="Sjamsuridzal W."/>
        </authorList>
    </citation>
    <scope>NUCLEOTIDE SEQUENCE [LARGE SCALE GENOMIC DNA]</scope>
    <source>
        <strain evidence="3">SL3-2-4</strain>
    </source>
</reference>
<dbReference type="GO" id="GO:0003677">
    <property type="term" value="F:DNA binding"/>
    <property type="evidence" value="ECO:0007669"/>
    <property type="project" value="InterPro"/>
</dbReference>
<dbReference type="InterPro" id="IPR001387">
    <property type="entry name" value="Cro/C1-type_HTH"/>
</dbReference>
<organism evidence="2 3">
    <name type="scientific">Gandjariella thermophila</name>
    <dbReference type="NCBI Taxonomy" id="1931992"/>
    <lineage>
        <taxon>Bacteria</taxon>
        <taxon>Bacillati</taxon>
        <taxon>Actinomycetota</taxon>
        <taxon>Actinomycetes</taxon>
        <taxon>Pseudonocardiales</taxon>
        <taxon>Pseudonocardiaceae</taxon>
        <taxon>Gandjariella</taxon>
    </lineage>
</organism>
<name>A0A4D4JJB6_9PSEU</name>
<dbReference type="CDD" id="cd00093">
    <property type="entry name" value="HTH_XRE"/>
    <property type="match status" value="1"/>
</dbReference>
<evidence type="ECO:0000313" key="2">
    <source>
        <dbReference type="EMBL" id="GDY34007.1"/>
    </source>
</evidence>
<comment type="caution">
    <text evidence="2">The sequence shown here is derived from an EMBL/GenBank/DDBJ whole genome shotgun (WGS) entry which is preliminary data.</text>
</comment>
<accession>A0A4D4JJB6</accession>
<dbReference type="AlphaFoldDB" id="A0A4D4JJB6"/>
<dbReference type="PROSITE" id="PS50943">
    <property type="entry name" value="HTH_CROC1"/>
    <property type="match status" value="1"/>
</dbReference>
<dbReference type="RefSeq" id="WP_225978833.1">
    <property type="nucleotide sequence ID" value="NZ_BJFL01000078.1"/>
</dbReference>
<gene>
    <name evidence="2" type="ORF">GTS_56400</name>
</gene>
<dbReference type="Proteomes" id="UP000298860">
    <property type="component" value="Unassembled WGS sequence"/>
</dbReference>
<dbReference type="SUPFAM" id="SSF47413">
    <property type="entry name" value="lambda repressor-like DNA-binding domains"/>
    <property type="match status" value="1"/>
</dbReference>
<evidence type="ECO:0000259" key="1">
    <source>
        <dbReference type="PROSITE" id="PS50943"/>
    </source>
</evidence>
<dbReference type="EMBL" id="BJFL01000078">
    <property type="protein sequence ID" value="GDY34007.1"/>
    <property type="molecule type" value="Genomic_DNA"/>
</dbReference>
<dbReference type="InterPro" id="IPR010982">
    <property type="entry name" value="Lambda_DNA-bd_dom_sf"/>
</dbReference>
<dbReference type="Gene3D" id="1.10.260.40">
    <property type="entry name" value="lambda repressor-like DNA-binding domains"/>
    <property type="match status" value="1"/>
</dbReference>
<dbReference type="Pfam" id="PF13560">
    <property type="entry name" value="HTH_31"/>
    <property type="match status" value="1"/>
</dbReference>
<proteinExistence type="predicted"/>
<protein>
    <recommendedName>
        <fullName evidence="1">HTH cro/C1-type domain-containing protein</fullName>
    </recommendedName>
</protein>